<dbReference type="Proteomes" id="UP000886595">
    <property type="component" value="Unassembled WGS sequence"/>
</dbReference>
<evidence type="ECO:0000313" key="1">
    <source>
        <dbReference type="EMBL" id="KAG2291997.1"/>
    </source>
</evidence>
<dbReference type="AlphaFoldDB" id="A0A8X7RQ22"/>
<sequence length="63" mass="7067">MQTVTGTPATTTQGRIESDFETIAEFLMKAAHITSAFRKKHGKPHKKFVKSLCTSKDICEIRN</sequence>
<proteinExistence type="predicted"/>
<dbReference type="InterPro" id="IPR015422">
    <property type="entry name" value="PyrdxlP-dep_Trfase_small"/>
</dbReference>
<dbReference type="EMBL" id="JAAMPC010000009">
    <property type="protein sequence ID" value="KAG2291997.1"/>
    <property type="molecule type" value="Genomic_DNA"/>
</dbReference>
<dbReference type="InterPro" id="IPR015424">
    <property type="entry name" value="PyrdxlP-dep_Trfase"/>
</dbReference>
<comment type="caution">
    <text evidence="1">The sequence shown here is derived from an EMBL/GenBank/DDBJ whole genome shotgun (WGS) entry which is preliminary data.</text>
</comment>
<name>A0A8X7RQ22_BRACI</name>
<protein>
    <submittedName>
        <fullName evidence="1">Uncharacterized protein</fullName>
    </submittedName>
</protein>
<dbReference type="Gene3D" id="3.90.1150.10">
    <property type="entry name" value="Aspartate Aminotransferase, domain 1"/>
    <property type="match status" value="1"/>
</dbReference>
<keyword evidence="2" id="KW-1185">Reference proteome</keyword>
<dbReference type="SUPFAM" id="SSF53383">
    <property type="entry name" value="PLP-dependent transferases"/>
    <property type="match status" value="1"/>
</dbReference>
<organism evidence="1 2">
    <name type="scientific">Brassica carinata</name>
    <name type="common">Ethiopian mustard</name>
    <name type="synonym">Abyssinian cabbage</name>
    <dbReference type="NCBI Taxonomy" id="52824"/>
    <lineage>
        <taxon>Eukaryota</taxon>
        <taxon>Viridiplantae</taxon>
        <taxon>Streptophyta</taxon>
        <taxon>Embryophyta</taxon>
        <taxon>Tracheophyta</taxon>
        <taxon>Spermatophyta</taxon>
        <taxon>Magnoliopsida</taxon>
        <taxon>eudicotyledons</taxon>
        <taxon>Gunneridae</taxon>
        <taxon>Pentapetalae</taxon>
        <taxon>rosids</taxon>
        <taxon>malvids</taxon>
        <taxon>Brassicales</taxon>
        <taxon>Brassicaceae</taxon>
        <taxon>Brassiceae</taxon>
        <taxon>Brassica</taxon>
    </lineage>
</organism>
<evidence type="ECO:0000313" key="2">
    <source>
        <dbReference type="Proteomes" id="UP000886595"/>
    </source>
</evidence>
<accession>A0A8X7RQ22</accession>
<reference evidence="1 2" key="1">
    <citation type="submission" date="2020-02" db="EMBL/GenBank/DDBJ databases">
        <authorList>
            <person name="Ma Q."/>
            <person name="Huang Y."/>
            <person name="Song X."/>
            <person name="Pei D."/>
        </authorList>
    </citation>
    <scope>NUCLEOTIDE SEQUENCE [LARGE SCALE GENOMIC DNA]</scope>
    <source>
        <strain evidence="1">Sxm20200214</strain>
        <tissue evidence="1">Leaf</tissue>
    </source>
</reference>
<gene>
    <name evidence="1" type="ORF">Bca52824_038666</name>
</gene>